<dbReference type="Pfam" id="PF00491">
    <property type="entry name" value="Arginase"/>
    <property type="match status" value="1"/>
</dbReference>
<dbReference type="PROSITE" id="PS51409">
    <property type="entry name" value="ARGINASE_2"/>
    <property type="match status" value="1"/>
</dbReference>
<evidence type="ECO:0000256" key="2">
    <source>
        <dbReference type="ARBA" id="ARBA00022723"/>
    </source>
</evidence>
<keyword evidence="3 4" id="KW-0378">Hydrolase</keyword>
<gene>
    <name evidence="6" type="ORF">C497_15163</name>
</gene>
<feature type="region of interest" description="Disordered" evidence="5">
    <location>
        <begin position="1"/>
        <end position="53"/>
    </location>
</feature>
<reference evidence="6 7" key="1">
    <citation type="journal article" date="2014" name="PLoS Genet.">
        <title>Phylogenetically driven sequencing of extremely halophilic archaea reveals strategies for static and dynamic osmo-response.</title>
        <authorList>
            <person name="Becker E.A."/>
            <person name="Seitzer P.M."/>
            <person name="Tritt A."/>
            <person name="Larsen D."/>
            <person name="Krusor M."/>
            <person name="Yao A.I."/>
            <person name="Wu D."/>
            <person name="Madern D."/>
            <person name="Eisen J.A."/>
            <person name="Darling A.E."/>
            <person name="Facciotti M.T."/>
        </authorList>
    </citation>
    <scope>NUCLEOTIDE SEQUENCE [LARGE SCALE GENOMIC DNA]</scope>
    <source>
        <strain evidence="7">DSM 18796 / CECT 7217 / JCM 14584 / KCTC 4019 / B3</strain>
    </source>
</reference>
<evidence type="ECO:0000256" key="5">
    <source>
        <dbReference type="SAM" id="MobiDB-lite"/>
    </source>
</evidence>
<evidence type="ECO:0000313" key="7">
    <source>
        <dbReference type="Proteomes" id="UP000011645"/>
    </source>
</evidence>
<keyword evidence="2" id="KW-0479">Metal-binding</keyword>
<dbReference type="Gene3D" id="3.40.800.10">
    <property type="entry name" value="Ureohydrolase domain"/>
    <property type="match status" value="1"/>
</dbReference>
<organism evidence="6 7">
    <name type="scientific">Halalkalicoccus jeotgali (strain DSM 18796 / CECT 7217 / JCM 14584 / KCTC 4019 / B3)</name>
    <dbReference type="NCBI Taxonomy" id="795797"/>
    <lineage>
        <taxon>Archaea</taxon>
        <taxon>Methanobacteriati</taxon>
        <taxon>Methanobacteriota</taxon>
        <taxon>Stenosarchaea group</taxon>
        <taxon>Halobacteria</taxon>
        <taxon>Halobacteriales</taxon>
        <taxon>Halococcaceae</taxon>
        <taxon>Halalkalicoccus</taxon>
    </lineage>
</organism>
<name>L9VC48_HALJB</name>
<dbReference type="InterPro" id="IPR006035">
    <property type="entry name" value="Ureohydrolase"/>
</dbReference>
<accession>L9VC48</accession>
<dbReference type="GO" id="GO:0046872">
    <property type="term" value="F:metal ion binding"/>
    <property type="evidence" value="ECO:0007669"/>
    <property type="project" value="UniProtKB-KW"/>
</dbReference>
<protein>
    <submittedName>
        <fullName evidence="6">Arginase/agmatinase/formiminoglutamase</fullName>
    </submittedName>
</protein>
<dbReference type="InterPro" id="IPR023696">
    <property type="entry name" value="Ureohydrolase_dom_sf"/>
</dbReference>
<dbReference type="InterPro" id="IPR020855">
    <property type="entry name" value="Ureohydrolase_Mn_BS"/>
</dbReference>
<dbReference type="EMBL" id="AOHV01000040">
    <property type="protein sequence ID" value="ELY34601.1"/>
    <property type="molecule type" value="Genomic_DNA"/>
</dbReference>
<evidence type="ECO:0000256" key="3">
    <source>
        <dbReference type="ARBA" id="ARBA00022801"/>
    </source>
</evidence>
<dbReference type="GO" id="GO:0033389">
    <property type="term" value="P:putrescine biosynthetic process from arginine, via agmatine"/>
    <property type="evidence" value="ECO:0007669"/>
    <property type="project" value="TreeGrafter"/>
</dbReference>
<dbReference type="PRINTS" id="PR00116">
    <property type="entry name" value="ARGINASE"/>
</dbReference>
<dbReference type="CDD" id="cd09990">
    <property type="entry name" value="Agmatinase-like"/>
    <property type="match status" value="1"/>
</dbReference>
<dbReference type="PROSITE" id="PS01053">
    <property type="entry name" value="ARGINASE_1"/>
    <property type="match status" value="1"/>
</dbReference>
<proteinExistence type="inferred from homology"/>
<dbReference type="GO" id="GO:0008783">
    <property type="term" value="F:agmatinase activity"/>
    <property type="evidence" value="ECO:0007669"/>
    <property type="project" value="TreeGrafter"/>
</dbReference>
<evidence type="ECO:0000256" key="1">
    <source>
        <dbReference type="ARBA" id="ARBA00009227"/>
    </source>
</evidence>
<dbReference type="PANTHER" id="PTHR11358">
    <property type="entry name" value="ARGINASE/AGMATINASE"/>
    <property type="match status" value="1"/>
</dbReference>
<comment type="caution">
    <text evidence="6">The sequence shown here is derived from an EMBL/GenBank/DDBJ whole genome shotgun (WGS) entry which is preliminary data.</text>
</comment>
<keyword evidence="7" id="KW-1185">Reference proteome</keyword>
<dbReference type="PANTHER" id="PTHR11358:SF26">
    <property type="entry name" value="GUANIDINO ACID HYDROLASE, MITOCHONDRIAL"/>
    <property type="match status" value="1"/>
</dbReference>
<dbReference type="AlphaFoldDB" id="L9VC48"/>
<evidence type="ECO:0000313" key="6">
    <source>
        <dbReference type="EMBL" id="ELY34601.1"/>
    </source>
</evidence>
<dbReference type="PATRIC" id="fig|795797.19.peg.2864"/>
<dbReference type="SUPFAM" id="SSF52768">
    <property type="entry name" value="Arginase/deacetylase"/>
    <property type="match status" value="1"/>
</dbReference>
<dbReference type="Proteomes" id="UP000011645">
    <property type="component" value="Unassembled WGS sequence"/>
</dbReference>
<feature type="compositionally biased region" description="Basic and acidic residues" evidence="5">
    <location>
        <begin position="1"/>
        <end position="17"/>
    </location>
</feature>
<evidence type="ECO:0000256" key="4">
    <source>
        <dbReference type="RuleBase" id="RU003684"/>
    </source>
</evidence>
<sequence>MLDERPVRIRPRLDHGTYKRPSVTSRDMVGSDDGAPDTGSTAEDSPAARFRERVPESSVELAYAGLNTFLKGDPRDVADLSESDVGVLGAPYDGAVSNRPGARYGPEAIRRASAWWAYLSGYKGGLTNMGTGEQVDFSNLSIADCGDIPVFPMDRETTAESITAHVATVAQRAFPVMLGGDHYCTYPAVRGFAEGIDAGSVGLVQIDAHTDTVAESAVFGEHFHGSSTHHIADSEYAEYENVSQVAIRGYESPDFFDFADEVGLNLFTMNAVREEGIERVVERAVEAAAEGTDAVYVTFDIDAVDPSVAPGTGTPVPGGLSAEEALSVMDVLGASEAVGAVDLMEVAPTYDPSEGTGRLGAYLLVRFLEQKFAAQ</sequence>
<comment type="similarity">
    <text evidence="1">Belongs to the arginase family. Agmatinase subfamily.</text>
</comment>